<evidence type="ECO:0000313" key="2">
    <source>
        <dbReference type="EMBL" id="KAK9740662.1"/>
    </source>
</evidence>
<dbReference type="AlphaFoldDB" id="A0AAW1M5P9"/>
<accession>A0AAW1M5P9</accession>
<evidence type="ECO:0000256" key="1">
    <source>
        <dbReference type="SAM" id="MobiDB-lite"/>
    </source>
</evidence>
<evidence type="ECO:0000313" key="3">
    <source>
        <dbReference type="Proteomes" id="UP001443914"/>
    </source>
</evidence>
<feature type="region of interest" description="Disordered" evidence="1">
    <location>
        <begin position="1"/>
        <end position="64"/>
    </location>
</feature>
<dbReference type="EMBL" id="JBDFQZ010000003">
    <property type="protein sequence ID" value="KAK9740662.1"/>
    <property type="molecule type" value="Genomic_DNA"/>
</dbReference>
<protein>
    <submittedName>
        <fullName evidence="2">Uncharacterized protein</fullName>
    </submittedName>
</protein>
<feature type="compositionally biased region" description="Basic and acidic residues" evidence="1">
    <location>
        <begin position="14"/>
        <end position="39"/>
    </location>
</feature>
<keyword evidence="3" id="KW-1185">Reference proteome</keyword>
<gene>
    <name evidence="2" type="ORF">RND81_03G052000</name>
</gene>
<name>A0AAW1M5P9_SAPOF</name>
<comment type="caution">
    <text evidence="2">The sequence shown here is derived from an EMBL/GenBank/DDBJ whole genome shotgun (WGS) entry which is preliminary data.</text>
</comment>
<dbReference type="Proteomes" id="UP001443914">
    <property type="component" value="Unassembled WGS sequence"/>
</dbReference>
<proteinExistence type="predicted"/>
<sequence>MTRTRKQSQNNTDGSHEVEHNSPLEHVPESGFNKEREQSATHMDQNVPYEFNEEDDSEVGQDEDIDELSKTVKVQLRRLHKKYVASLTELWCEMRTSLKSNFNDQYRALI</sequence>
<organism evidence="2 3">
    <name type="scientific">Saponaria officinalis</name>
    <name type="common">Common soapwort</name>
    <name type="synonym">Lychnis saponaria</name>
    <dbReference type="NCBI Taxonomy" id="3572"/>
    <lineage>
        <taxon>Eukaryota</taxon>
        <taxon>Viridiplantae</taxon>
        <taxon>Streptophyta</taxon>
        <taxon>Embryophyta</taxon>
        <taxon>Tracheophyta</taxon>
        <taxon>Spermatophyta</taxon>
        <taxon>Magnoliopsida</taxon>
        <taxon>eudicotyledons</taxon>
        <taxon>Gunneridae</taxon>
        <taxon>Pentapetalae</taxon>
        <taxon>Caryophyllales</taxon>
        <taxon>Caryophyllaceae</taxon>
        <taxon>Caryophylleae</taxon>
        <taxon>Saponaria</taxon>
    </lineage>
</organism>
<reference evidence="2" key="1">
    <citation type="submission" date="2024-03" db="EMBL/GenBank/DDBJ databases">
        <title>WGS assembly of Saponaria officinalis var. Norfolk2.</title>
        <authorList>
            <person name="Jenkins J."/>
            <person name="Shu S."/>
            <person name="Grimwood J."/>
            <person name="Barry K."/>
            <person name="Goodstein D."/>
            <person name="Schmutz J."/>
            <person name="Leebens-Mack J."/>
            <person name="Osbourn A."/>
        </authorList>
    </citation>
    <scope>NUCLEOTIDE SEQUENCE [LARGE SCALE GENOMIC DNA]</scope>
    <source>
        <strain evidence="2">JIC</strain>
    </source>
</reference>
<feature type="compositionally biased region" description="Acidic residues" evidence="1">
    <location>
        <begin position="51"/>
        <end position="64"/>
    </location>
</feature>